<organism evidence="7 8">
    <name type="scientific">Ktedonobacter robiniae</name>
    <dbReference type="NCBI Taxonomy" id="2778365"/>
    <lineage>
        <taxon>Bacteria</taxon>
        <taxon>Bacillati</taxon>
        <taxon>Chloroflexota</taxon>
        <taxon>Ktedonobacteria</taxon>
        <taxon>Ktedonobacterales</taxon>
        <taxon>Ktedonobacteraceae</taxon>
        <taxon>Ktedonobacter</taxon>
    </lineage>
</organism>
<evidence type="ECO:0000256" key="4">
    <source>
        <dbReference type="ARBA" id="ARBA00023125"/>
    </source>
</evidence>
<keyword evidence="5" id="KW-0804">Transcription</keyword>
<comment type="caution">
    <text evidence="7">The sequence shown here is derived from an EMBL/GenBank/DDBJ whole genome shotgun (WGS) entry which is preliminary data.</text>
</comment>
<dbReference type="CDD" id="cd07377">
    <property type="entry name" value="WHTH_GntR"/>
    <property type="match status" value="1"/>
</dbReference>
<sequence length="486" mass="53320">MPGKKFAPGLDLPITLDRTAPTSIYRQLCEQLRRAILDGRVSGGARLPSTRTLAQALGVSRTVTSSAYDELFAEGYLEGRHGSGTYVRTDLPPLPRQTPSLPNTLPRWLEKAPPLGYEASIPPQAIAFRLGIPSLSSLPLRVWRETWGTVTARLPPNSHSPTDGDPTLRAELAAYLGRSRGLACTPENILITAGATHALDLIVRATLSVGDDVGMEEPGYPSAQQTVLARGGRLLLVPVDENGMQVERLPHGPAAPLLVYTTPSHQYPLGTRLAVDRRLALLAWAQANDSLIIEDDYDSEFRFDALPLPALASLDEVGRVAYIGTFSKVLTPALRVGYLVAPPQLCERIRQLTYLTDEQVSWPLQQMLADFIARGHLDRHIRRMRYQYAQKRRIVAQTLAPIAHLARLRGLEAGLHVYLELESSISATRVAHLARQRNVIVTPLDSYYLGPPDRSGLLLGYASLEIPEILQGMAILREIIAHVAGL</sequence>
<dbReference type="InterPro" id="IPR015424">
    <property type="entry name" value="PyrdxlP-dep_Trfase"/>
</dbReference>
<evidence type="ECO:0000313" key="7">
    <source>
        <dbReference type="EMBL" id="GHO56864.1"/>
    </source>
</evidence>
<evidence type="ECO:0000313" key="8">
    <source>
        <dbReference type="Proteomes" id="UP000654345"/>
    </source>
</evidence>
<evidence type="ECO:0000256" key="5">
    <source>
        <dbReference type="ARBA" id="ARBA00023163"/>
    </source>
</evidence>
<protein>
    <submittedName>
        <fullName evidence="7">GntR family transcriptional regulator</fullName>
    </submittedName>
</protein>
<keyword evidence="3" id="KW-0805">Transcription regulation</keyword>
<dbReference type="Pfam" id="PF00392">
    <property type="entry name" value="GntR"/>
    <property type="match status" value="1"/>
</dbReference>
<dbReference type="SUPFAM" id="SSF46785">
    <property type="entry name" value="Winged helix' DNA-binding domain"/>
    <property type="match status" value="1"/>
</dbReference>
<proteinExistence type="inferred from homology"/>
<dbReference type="PROSITE" id="PS50949">
    <property type="entry name" value="HTH_GNTR"/>
    <property type="match status" value="1"/>
</dbReference>
<evidence type="ECO:0000259" key="6">
    <source>
        <dbReference type="PROSITE" id="PS50949"/>
    </source>
</evidence>
<dbReference type="PANTHER" id="PTHR46577">
    <property type="entry name" value="HTH-TYPE TRANSCRIPTIONAL REGULATORY PROTEIN GABR"/>
    <property type="match status" value="1"/>
</dbReference>
<dbReference type="PANTHER" id="PTHR46577:SF1">
    <property type="entry name" value="HTH-TYPE TRANSCRIPTIONAL REGULATORY PROTEIN GABR"/>
    <property type="match status" value="1"/>
</dbReference>
<dbReference type="SMART" id="SM00345">
    <property type="entry name" value="HTH_GNTR"/>
    <property type="match status" value="1"/>
</dbReference>
<dbReference type="InterPro" id="IPR036388">
    <property type="entry name" value="WH-like_DNA-bd_sf"/>
</dbReference>
<evidence type="ECO:0000256" key="3">
    <source>
        <dbReference type="ARBA" id="ARBA00023015"/>
    </source>
</evidence>
<dbReference type="InterPro" id="IPR015421">
    <property type="entry name" value="PyrdxlP-dep_Trfase_major"/>
</dbReference>
<dbReference type="InterPro" id="IPR000524">
    <property type="entry name" value="Tscrpt_reg_HTH_GntR"/>
</dbReference>
<dbReference type="PRINTS" id="PR00035">
    <property type="entry name" value="HTHGNTR"/>
</dbReference>
<keyword evidence="2" id="KW-0663">Pyridoxal phosphate</keyword>
<keyword evidence="4" id="KW-0238">DNA-binding</keyword>
<dbReference type="Gene3D" id="1.10.10.10">
    <property type="entry name" value="Winged helix-like DNA-binding domain superfamily/Winged helix DNA-binding domain"/>
    <property type="match status" value="1"/>
</dbReference>
<dbReference type="Gene3D" id="3.40.640.10">
    <property type="entry name" value="Type I PLP-dependent aspartate aminotransferase-like (Major domain)"/>
    <property type="match status" value="1"/>
</dbReference>
<dbReference type="Proteomes" id="UP000654345">
    <property type="component" value="Unassembled WGS sequence"/>
</dbReference>
<reference evidence="7 8" key="1">
    <citation type="journal article" date="2021" name="Int. J. Syst. Evol. Microbiol.">
        <title>Reticulibacter mediterranei gen. nov., sp. nov., within the new family Reticulibacteraceae fam. nov., and Ktedonospora formicarum gen. nov., sp. nov., Ktedonobacter robiniae sp. nov., Dictyobacter formicarum sp. nov. and Dictyobacter arantiisoli sp. nov., belonging to the class Ktedonobacteria.</title>
        <authorList>
            <person name="Yabe S."/>
            <person name="Zheng Y."/>
            <person name="Wang C.M."/>
            <person name="Sakai Y."/>
            <person name="Abe K."/>
            <person name="Yokota A."/>
            <person name="Donadio S."/>
            <person name="Cavaletti L."/>
            <person name="Monciardini P."/>
        </authorList>
    </citation>
    <scope>NUCLEOTIDE SEQUENCE [LARGE SCALE GENOMIC DNA]</scope>
    <source>
        <strain evidence="7 8">SOSP1-30</strain>
    </source>
</reference>
<dbReference type="Pfam" id="PF00155">
    <property type="entry name" value="Aminotran_1_2"/>
    <property type="match status" value="1"/>
</dbReference>
<dbReference type="InterPro" id="IPR051446">
    <property type="entry name" value="HTH_trans_reg/aminotransferase"/>
</dbReference>
<accession>A0ABQ3UVI8</accession>
<feature type="domain" description="HTH gntR-type" evidence="6">
    <location>
        <begin position="22"/>
        <end position="90"/>
    </location>
</feature>
<keyword evidence="8" id="KW-1185">Reference proteome</keyword>
<gene>
    <name evidence="7" type="ORF">KSB_53390</name>
</gene>
<evidence type="ECO:0000256" key="1">
    <source>
        <dbReference type="ARBA" id="ARBA00005384"/>
    </source>
</evidence>
<dbReference type="SUPFAM" id="SSF53383">
    <property type="entry name" value="PLP-dependent transferases"/>
    <property type="match status" value="1"/>
</dbReference>
<comment type="similarity">
    <text evidence="1">In the C-terminal section; belongs to the class-I pyridoxal-phosphate-dependent aminotransferase family.</text>
</comment>
<dbReference type="InterPro" id="IPR004839">
    <property type="entry name" value="Aminotransferase_I/II_large"/>
</dbReference>
<dbReference type="CDD" id="cd00609">
    <property type="entry name" value="AAT_like"/>
    <property type="match status" value="1"/>
</dbReference>
<evidence type="ECO:0000256" key="2">
    <source>
        <dbReference type="ARBA" id="ARBA00022898"/>
    </source>
</evidence>
<dbReference type="EMBL" id="BNJG01000002">
    <property type="protein sequence ID" value="GHO56864.1"/>
    <property type="molecule type" value="Genomic_DNA"/>
</dbReference>
<dbReference type="InterPro" id="IPR036390">
    <property type="entry name" value="WH_DNA-bd_sf"/>
</dbReference>
<name>A0ABQ3UVI8_9CHLR</name>